<proteinExistence type="inferred from homology"/>
<evidence type="ECO:0000256" key="2">
    <source>
        <dbReference type="ARBA" id="ARBA00023136"/>
    </source>
</evidence>
<keyword evidence="3 4" id="KW-0998">Cell outer membrane</keyword>
<dbReference type="AlphaFoldDB" id="A0A7C1ZRH1"/>
<dbReference type="HAMAP" id="MF_00923">
    <property type="entry name" value="OM_assembly_BamB"/>
    <property type="match status" value="1"/>
</dbReference>
<evidence type="ECO:0000256" key="1">
    <source>
        <dbReference type="ARBA" id="ARBA00022729"/>
    </source>
</evidence>
<reference evidence="7" key="1">
    <citation type="journal article" date="2020" name="mSystems">
        <title>Genome- and Community-Level Interaction Insights into Carbon Utilization and Element Cycling Functions of Hydrothermarchaeota in Hydrothermal Sediment.</title>
        <authorList>
            <person name="Zhou Z."/>
            <person name="Liu Y."/>
            <person name="Xu W."/>
            <person name="Pan J."/>
            <person name="Luo Z.H."/>
            <person name="Li M."/>
        </authorList>
    </citation>
    <scope>NUCLEOTIDE SEQUENCE [LARGE SCALE GENOMIC DNA]</scope>
    <source>
        <strain evidence="7">HyVt-380</strain>
    </source>
</reference>
<dbReference type="Pfam" id="PF13360">
    <property type="entry name" value="PQQ_2"/>
    <property type="match status" value="1"/>
</dbReference>
<dbReference type="Gene3D" id="2.130.10.10">
    <property type="entry name" value="YVTN repeat-like/Quinoprotein amine dehydrogenase"/>
    <property type="match status" value="1"/>
</dbReference>
<dbReference type="InterPro" id="IPR018391">
    <property type="entry name" value="PQQ_b-propeller_rpt"/>
</dbReference>
<dbReference type="GO" id="GO:0043165">
    <property type="term" value="P:Gram-negative-bacterium-type cell outer membrane assembly"/>
    <property type="evidence" value="ECO:0007669"/>
    <property type="project" value="UniProtKB-UniRule"/>
</dbReference>
<comment type="subcellular location">
    <subcellularLocation>
        <location evidence="4">Cell outer membrane</location>
        <topology evidence="4">Lipid-anchor</topology>
    </subcellularLocation>
</comment>
<accession>A0A7C1ZRH1</accession>
<feature type="domain" description="Pyrrolo-quinoline quinone repeat" evidence="6">
    <location>
        <begin position="81"/>
        <end position="313"/>
    </location>
</feature>
<comment type="subunit">
    <text evidence="4">Part of the Bam complex.</text>
</comment>
<dbReference type="PANTHER" id="PTHR34512">
    <property type="entry name" value="CELL SURFACE PROTEIN"/>
    <property type="match status" value="1"/>
</dbReference>
<dbReference type="CDD" id="cd10276">
    <property type="entry name" value="BamB_YfgL"/>
    <property type="match status" value="1"/>
</dbReference>
<comment type="similarity">
    <text evidence="4">Belongs to the BamB family.</text>
</comment>
<dbReference type="PANTHER" id="PTHR34512:SF30">
    <property type="entry name" value="OUTER MEMBRANE PROTEIN ASSEMBLY FACTOR BAMB"/>
    <property type="match status" value="1"/>
</dbReference>
<evidence type="ECO:0000256" key="4">
    <source>
        <dbReference type="HAMAP-Rule" id="MF_00923"/>
    </source>
</evidence>
<dbReference type="InterPro" id="IPR011047">
    <property type="entry name" value="Quinoprotein_ADH-like_sf"/>
</dbReference>
<keyword evidence="1 4" id="KW-0732">Signal</keyword>
<dbReference type="SMART" id="SM00564">
    <property type="entry name" value="PQQ"/>
    <property type="match status" value="7"/>
</dbReference>
<dbReference type="InterPro" id="IPR017687">
    <property type="entry name" value="BamB"/>
</dbReference>
<dbReference type="NCBIfam" id="TIGR03300">
    <property type="entry name" value="assembly_YfgL"/>
    <property type="match status" value="1"/>
</dbReference>
<evidence type="ECO:0000313" key="7">
    <source>
        <dbReference type="EMBL" id="HEC75023.1"/>
    </source>
</evidence>
<dbReference type="InterPro" id="IPR015943">
    <property type="entry name" value="WD40/YVTN_repeat-like_dom_sf"/>
</dbReference>
<gene>
    <name evidence="4 7" type="primary">bamB</name>
    <name evidence="7" type="ORF">ENI26_11745</name>
</gene>
<protein>
    <recommendedName>
        <fullName evidence="4">Outer membrane protein assembly factor BamB</fullName>
    </recommendedName>
</protein>
<feature type="chain" id="PRO_5028548940" description="Outer membrane protein assembly factor BamB" evidence="5">
    <location>
        <begin position="21"/>
        <end position="389"/>
    </location>
</feature>
<evidence type="ECO:0000256" key="3">
    <source>
        <dbReference type="ARBA" id="ARBA00023237"/>
    </source>
</evidence>
<dbReference type="Proteomes" id="UP000886384">
    <property type="component" value="Unassembled WGS sequence"/>
</dbReference>
<evidence type="ECO:0000256" key="5">
    <source>
        <dbReference type="SAM" id="SignalP"/>
    </source>
</evidence>
<dbReference type="InterPro" id="IPR002372">
    <property type="entry name" value="PQQ_rpt_dom"/>
</dbReference>
<sequence length="389" mass="42331">MRANSLFITLLLIFSLSACSTVSGWFAEDSYEEPPEALTEFTAEFEPQVLWDKSTGDGADGTKTNLPAWWQNDLLFTTDIEGDITAINADSGKVVWDNDLDTRVITGVGGGMGMIFVGTQKGVLIALQETDGAELWRSQLTSEVLAPATASNDVAVARTSDGRVTGVSTLDGKVLWSYQRSVPLLSLRGVSRPVIVNNEVIAGYDNGKLVALSLSDGKVLWENSIAIPRGRTELDRLVDIDADPVVKNDTVYVVTYQGQLASVDLNSGRVMWSRDMSSEIGLDVDTGNAVYVTDHDGYVWSIQDGSGDALWRQTRLLRRQVTAPSIAGRYIVVGDLEGYVHWIARNDGRFVARQQVSDGPILSQPLVINDIVYITAADGRLTAIRVPTE</sequence>
<name>A0A7C1ZRH1_9GAMM</name>
<feature type="signal peptide" evidence="5">
    <location>
        <begin position="1"/>
        <end position="20"/>
    </location>
</feature>
<dbReference type="PROSITE" id="PS51257">
    <property type="entry name" value="PROKAR_LIPOPROTEIN"/>
    <property type="match status" value="1"/>
</dbReference>
<keyword evidence="4" id="KW-0564">Palmitate</keyword>
<keyword evidence="4" id="KW-0449">Lipoprotein</keyword>
<dbReference type="GO" id="GO:0009279">
    <property type="term" value="C:cell outer membrane"/>
    <property type="evidence" value="ECO:0007669"/>
    <property type="project" value="UniProtKB-SubCell"/>
</dbReference>
<organism evidence="7">
    <name type="scientific">Methylophaga aminisulfidivorans</name>
    <dbReference type="NCBI Taxonomy" id="230105"/>
    <lineage>
        <taxon>Bacteria</taxon>
        <taxon>Pseudomonadati</taxon>
        <taxon>Pseudomonadota</taxon>
        <taxon>Gammaproteobacteria</taxon>
        <taxon>Thiotrichales</taxon>
        <taxon>Piscirickettsiaceae</taxon>
        <taxon>Methylophaga</taxon>
    </lineage>
</organism>
<comment type="caution">
    <text evidence="7">The sequence shown here is derived from an EMBL/GenBank/DDBJ whole genome shotgun (WGS) entry which is preliminary data.</text>
</comment>
<dbReference type="GO" id="GO:0051205">
    <property type="term" value="P:protein insertion into membrane"/>
    <property type="evidence" value="ECO:0007669"/>
    <property type="project" value="UniProtKB-UniRule"/>
</dbReference>
<dbReference type="EMBL" id="DRHY01000267">
    <property type="protein sequence ID" value="HEC75023.1"/>
    <property type="molecule type" value="Genomic_DNA"/>
</dbReference>
<comment type="function">
    <text evidence="4">Part of the outer membrane protein assembly complex, which is involved in assembly and insertion of beta-barrel proteins into the outer membrane.</text>
</comment>
<evidence type="ECO:0000259" key="6">
    <source>
        <dbReference type="Pfam" id="PF13360"/>
    </source>
</evidence>
<dbReference type="SUPFAM" id="SSF50998">
    <property type="entry name" value="Quinoprotein alcohol dehydrogenase-like"/>
    <property type="match status" value="1"/>
</dbReference>
<keyword evidence="2 4" id="KW-0472">Membrane</keyword>